<dbReference type="GO" id="GO:0016832">
    <property type="term" value="F:aldehyde-lyase activity"/>
    <property type="evidence" value="ECO:0007669"/>
    <property type="project" value="InterPro"/>
</dbReference>
<gene>
    <name evidence="4" type="ORF">BI308_03410</name>
</gene>
<dbReference type="STRING" id="1925591.BI308_03410"/>
<dbReference type="PIRSF" id="PIRSF001359">
    <property type="entry name" value="F_bP_aldolase_II"/>
    <property type="match status" value="1"/>
</dbReference>
<protein>
    <recommendedName>
        <fullName evidence="6">Ketose-bisphosphate aldolase</fullName>
    </recommendedName>
</protein>
<dbReference type="InterPro" id="IPR000771">
    <property type="entry name" value="FBA_II"/>
</dbReference>
<evidence type="ECO:0000313" key="5">
    <source>
        <dbReference type="Proteomes" id="UP000183940"/>
    </source>
</evidence>
<keyword evidence="3" id="KW-0479">Metal-binding</keyword>
<comment type="cofactor">
    <cofactor evidence="3">
        <name>Zn(2+)</name>
        <dbReference type="ChEBI" id="CHEBI:29105"/>
    </cofactor>
    <text evidence="3">Binds 2 Zn(2+) ions per subunit. One is catalytic and the other provides a structural contribution.</text>
</comment>
<feature type="binding site" evidence="2">
    <location>
        <begin position="208"/>
        <end position="210"/>
    </location>
    <ligand>
        <name>dihydroxyacetone phosphate</name>
        <dbReference type="ChEBI" id="CHEBI:57642"/>
    </ligand>
</feature>
<sequence>MTVVTLPKIMNPAFENRYGVPAFNAFDDITMDGLIKGAEASRSPLIIQISVKTIKFWGAKVIQDMFSNMAERASVPVSLHLDHCPDPEIVKECLRLGWNAVLFDGSGFSFEENFRTTQEITKYAAQYGAHVEGEVVAVAGVEDDIGSDTEGQLISIEQAIAFVKETGIYCYAPAIGTAHGFYKATPQIRYDRMEQIVEATQTPMVLHGGSGLSDDVFLRLISLGTAKVNISTALKQAYADRFRTYLEERPTEYNPLKLVGAVHSEVMKLTQHYCKLFGSEGKA</sequence>
<feature type="binding site" evidence="3">
    <location>
        <position position="134"/>
    </location>
    <ligand>
        <name>Zn(2+)</name>
        <dbReference type="ChEBI" id="CHEBI:29105"/>
        <label>2</label>
    </ligand>
</feature>
<feature type="binding site" evidence="2">
    <location>
        <begin position="229"/>
        <end position="232"/>
    </location>
    <ligand>
        <name>dihydroxyacetone phosphate</name>
        <dbReference type="ChEBI" id="CHEBI:57642"/>
    </ligand>
</feature>
<evidence type="ECO:0000256" key="1">
    <source>
        <dbReference type="PIRSR" id="PIRSR001359-1"/>
    </source>
</evidence>
<dbReference type="InterPro" id="IPR050246">
    <property type="entry name" value="Class_II_FBP_aldolase"/>
</dbReference>
<dbReference type="PANTHER" id="PTHR30304">
    <property type="entry name" value="D-TAGATOSE-1,6-BISPHOSPHATE ALDOLASE"/>
    <property type="match status" value="1"/>
</dbReference>
<feature type="binding site" evidence="3">
    <location>
        <position position="179"/>
    </location>
    <ligand>
        <name>Zn(2+)</name>
        <dbReference type="ChEBI" id="CHEBI:29105"/>
        <label>1</label>
        <note>catalytic</note>
    </ligand>
</feature>
<evidence type="ECO:0000256" key="3">
    <source>
        <dbReference type="PIRSR" id="PIRSR001359-3"/>
    </source>
</evidence>
<comment type="caution">
    <text evidence="4">The sequence shown here is derived from an EMBL/GenBank/DDBJ whole genome shotgun (WGS) entry which is preliminary data.</text>
</comment>
<proteinExistence type="predicted"/>
<dbReference type="GO" id="GO:0008270">
    <property type="term" value="F:zinc ion binding"/>
    <property type="evidence" value="ECO:0007669"/>
    <property type="project" value="InterPro"/>
</dbReference>
<dbReference type="Proteomes" id="UP000183940">
    <property type="component" value="Unassembled WGS sequence"/>
</dbReference>
<dbReference type="Pfam" id="PF01116">
    <property type="entry name" value="F_bP_aldolase"/>
    <property type="match status" value="1"/>
</dbReference>
<dbReference type="EMBL" id="MLAW01000003">
    <property type="protein sequence ID" value="OJJ27106.1"/>
    <property type="molecule type" value="Genomic_DNA"/>
</dbReference>
<feature type="binding site" evidence="3">
    <location>
        <position position="207"/>
    </location>
    <ligand>
        <name>Zn(2+)</name>
        <dbReference type="ChEBI" id="CHEBI:29105"/>
        <label>1</label>
        <note>catalytic</note>
    </ligand>
</feature>
<dbReference type="GO" id="GO:0005975">
    <property type="term" value="P:carbohydrate metabolic process"/>
    <property type="evidence" value="ECO:0007669"/>
    <property type="project" value="InterPro"/>
</dbReference>
<dbReference type="SUPFAM" id="SSF51569">
    <property type="entry name" value="Aldolase"/>
    <property type="match status" value="1"/>
</dbReference>
<dbReference type="InterPro" id="IPR013785">
    <property type="entry name" value="Aldolase_TIM"/>
</dbReference>
<feature type="binding site" evidence="2">
    <location>
        <position position="180"/>
    </location>
    <ligand>
        <name>dihydroxyacetone phosphate</name>
        <dbReference type="ChEBI" id="CHEBI:57642"/>
    </ligand>
</feature>
<feature type="binding site" evidence="3">
    <location>
        <position position="104"/>
    </location>
    <ligand>
        <name>Zn(2+)</name>
        <dbReference type="ChEBI" id="CHEBI:29105"/>
        <label>2</label>
    </ligand>
</feature>
<keyword evidence="5" id="KW-1185">Reference proteome</keyword>
<dbReference type="AlphaFoldDB" id="A0A1L9QWU3"/>
<reference evidence="4" key="1">
    <citation type="submission" date="2016-10" db="EMBL/GenBank/DDBJ databases">
        <title>CRISPR-Cas defence system in Roseofilum reptotaenium: evidence of a bacteriophage-cyanobacterium arms race in the coral black band disease.</title>
        <authorList>
            <person name="Buerger P."/>
            <person name="Wood-Charlson E.M."/>
            <person name="Weynberg K.D."/>
            <person name="Willis B."/>
            <person name="Van Oppen M.J."/>
        </authorList>
    </citation>
    <scope>NUCLEOTIDE SEQUENCE [LARGE SCALE GENOMIC DNA]</scope>
    <source>
        <strain evidence="4">AO1-A</strain>
    </source>
</reference>
<name>A0A1L9QWU3_9CYAN</name>
<dbReference type="Gene3D" id="3.20.20.70">
    <property type="entry name" value="Aldolase class I"/>
    <property type="match status" value="1"/>
</dbReference>
<dbReference type="PANTHER" id="PTHR30304:SF0">
    <property type="entry name" value="D-TAGATOSE-1,6-BISPHOSPHATE ALDOLASE SUBUNIT GATY-RELATED"/>
    <property type="match status" value="1"/>
</dbReference>
<feature type="active site" description="Proton donor" evidence="1">
    <location>
        <position position="82"/>
    </location>
</feature>
<keyword evidence="3" id="KW-0862">Zinc</keyword>
<accession>A0A1L9QWU3</accession>
<evidence type="ECO:0000313" key="4">
    <source>
        <dbReference type="EMBL" id="OJJ27106.1"/>
    </source>
</evidence>
<organism evidence="4 5">
    <name type="scientific">Roseofilum reptotaenium AO1-A</name>
    <dbReference type="NCBI Taxonomy" id="1925591"/>
    <lineage>
        <taxon>Bacteria</taxon>
        <taxon>Bacillati</taxon>
        <taxon>Cyanobacteriota</taxon>
        <taxon>Cyanophyceae</taxon>
        <taxon>Desertifilales</taxon>
        <taxon>Desertifilaceae</taxon>
        <taxon>Roseofilum</taxon>
    </lineage>
</organism>
<dbReference type="CDD" id="cd00947">
    <property type="entry name" value="TBP_aldolase_IIB"/>
    <property type="match status" value="1"/>
</dbReference>
<evidence type="ECO:0008006" key="6">
    <source>
        <dbReference type="Google" id="ProtNLM"/>
    </source>
</evidence>
<evidence type="ECO:0000256" key="2">
    <source>
        <dbReference type="PIRSR" id="PIRSR001359-2"/>
    </source>
</evidence>
<dbReference type="NCBIfam" id="TIGR00167">
    <property type="entry name" value="cbbA"/>
    <property type="match status" value="1"/>
</dbReference>
<feature type="binding site" evidence="3">
    <location>
        <position position="83"/>
    </location>
    <ligand>
        <name>Zn(2+)</name>
        <dbReference type="ChEBI" id="CHEBI:29105"/>
        <label>1</label>
        <note>catalytic</note>
    </ligand>
</feature>